<proteinExistence type="predicted"/>
<dbReference type="InterPro" id="IPR027417">
    <property type="entry name" value="P-loop_NTPase"/>
</dbReference>
<organism evidence="4 5">
    <name type="scientific">Alteromonas gilva</name>
    <dbReference type="NCBI Taxonomy" id="2987522"/>
    <lineage>
        <taxon>Bacteria</taxon>
        <taxon>Pseudomonadati</taxon>
        <taxon>Pseudomonadota</taxon>
        <taxon>Gammaproteobacteria</taxon>
        <taxon>Alteromonadales</taxon>
        <taxon>Alteromonadaceae</taxon>
        <taxon>Alteromonas/Salinimonas group</taxon>
        <taxon>Alteromonas</taxon>
    </lineage>
</organism>
<evidence type="ECO:0000259" key="3">
    <source>
        <dbReference type="Pfam" id="PF00685"/>
    </source>
</evidence>
<keyword evidence="5" id="KW-1185">Reference proteome</keyword>
<gene>
    <name evidence="4" type="ORF">OIK42_02155</name>
</gene>
<evidence type="ECO:0000256" key="1">
    <source>
        <dbReference type="ARBA" id="ARBA00022679"/>
    </source>
</evidence>
<dbReference type="RefSeq" id="WP_273637986.1">
    <property type="nucleotide sequence ID" value="NZ_JAQQXP010000001.1"/>
</dbReference>
<keyword evidence="2" id="KW-0325">Glycoprotein</keyword>
<name>A0ABT5KXQ6_9ALTE</name>
<evidence type="ECO:0000256" key="2">
    <source>
        <dbReference type="ARBA" id="ARBA00023180"/>
    </source>
</evidence>
<accession>A0ABT5KXQ6</accession>
<dbReference type="EMBL" id="JAQQXP010000001">
    <property type="protein sequence ID" value="MDC8829555.1"/>
    <property type="molecule type" value="Genomic_DNA"/>
</dbReference>
<comment type="caution">
    <text evidence="4">The sequence shown here is derived from an EMBL/GenBank/DDBJ whole genome shotgun (WGS) entry which is preliminary data.</text>
</comment>
<reference evidence="4 5" key="1">
    <citation type="submission" date="2022-10" db="EMBL/GenBank/DDBJ databases">
        <title>Alteromonas sp. chi3 Genome sequencing.</title>
        <authorList>
            <person name="Park S."/>
        </authorList>
    </citation>
    <scope>NUCLEOTIDE SEQUENCE [LARGE SCALE GENOMIC DNA]</scope>
    <source>
        <strain evidence="5">chi3</strain>
    </source>
</reference>
<protein>
    <submittedName>
        <fullName evidence="4">Sulfotransferase domain-containing protein</fullName>
    </submittedName>
</protein>
<dbReference type="Proteomes" id="UP001218788">
    <property type="component" value="Unassembled WGS sequence"/>
</dbReference>
<dbReference type="InterPro" id="IPR000863">
    <property type="entry name" value="Sulfotransferase_dom"/>
</dbReference>
<dbReference type="SUPFAM" id="SSF52540">
    <property type="entry name" value="P-loop containing nucleoside triphosphate hydrolases"/>
    <property type="match status" value="1"/>
</dbReference>
<sequence>MKNDIKLLIIAGTEKSGTTSLYQYLVDTNYFTTSVKKETDYLRQPECNIEEYLNANFEKVKGNTDTYLEASPGYLADSIIVSQNIKKLGLQNQNYVLIIRSPLERLISNFIFRKSRLYIKESVTFDEYVEKSISYEKGTPLAELGMTEWCMRALDGGLYHKHIQHFKNIGIKNILVFEFKNFATNPQAVMNVIKNKFNLNYSLPENYSFEKSNVTFSAKNSIIQKFALFTNRKLESFFYKHPKVKHKILDFYKKINSKDKEKITIKKETLEILHSYYKSDIKKLCSDGYITQETKDLWLKDFQ</sequence>
<evidence type="ECO:0000313" key="5">
    <source>
        <dbReference type="Proteomes" id="UP001218788"/>
    </source>
</evidence>
<dbReference type="Gene3D" id="3.40.50.300">
    <property type="entry name" value="P-loop containing nucleotide triphosphate hydrolases"/>
    <property type="match status" value="1"/>
</dbReference>
<dbReference type="InterPro" id="IPR037359">
    <property type="entry name" value="NST/OST"/>
</dbReference>
<keyword evidence="1" id="KW-0808">Transferase</keyword>
<dbReference type="PANTHER" id="PTHR10605:SF56">
    <property type="entry name" value="BIFUNCTIONAL HEPARAN SULFATE N-DEACETYLASE_N-SULFOTRANSFERASE"/>
    <property type="match status" value="1"/>
</dbReference>
<feature type="domain" description="Sulfotransferase" evidence="3">
    <location>
        <begin position="8"/>
        <end position="283"/>
    </location>
</feature>
<dbReference type="PANTHER" id="PTHR10605">
    <property type="entry name" value="HEPARAN SULFATE SULFOTRANSFERASE"/>
    <property type="match status" value="1"/>
</dbReference>
<dbReference type="Pfam" id="PF00685">
    <property type="entry name" value="Sulfotransfer_1"/>
    <property type="match status" value="1"/>
</dbReference>
<evidence type="ECO:0000313" key="4">
    <source>
        <dbReference type="EMBL" id="MDC8829555.1"/>
    </source>
</evidence>